<evidence type="ECO:0000313" key="4">
    <source>
        <dbReference type="Proteomes" id="UP000067320"/>
    </source>
</evidence>
<gene>
    <name evidence="1" type="ORF">AFK62_08165</name>
    <name evidence="2" type="ORF">BN137_1674</name>
</gene>
<evidence type="ECO:0000313" key="3">
    <source>
        <dbReference type="Proteomes" id="UP000009340"/>
    </source>
</evidence>
<protein>
    <recommendedName>
        <fullName evidence="5">DUF4303 domain-containing protein</fullName>
    </recommendedName>
</protein>
<evidence type="ECO:0008006" key="5">
    <source>
        <dbReference type="Google" id="ProtNLM"/>
    </source>
</evidence>
<dbReference type="eggNOG" id="COG1413">
    <property type="taxonomic scope" value="Bacteria"/>
</dbReference>
<proteinExistence type="predicted"/>
<dbReference type="KEGG" id="ccon:AFK62_08165"/>
<dbReference type="EMBL" id="CP012264">
    <property type="protein sequence ID" value="ALB62478.1"/>
    <property type="molecule type" value="Genomic_DNA"/>
</dbReference>
<dbReference type="RefSeq" id="WP_007670865.1">
    <property type="nucleotide sequence ID" value="NZ_CAKW01000063.1"/>
</dbReference>
<reference evidence="4" key="2">
    <citation type="submission" date="2015-07" db="EMBL/GenBank/DDBJ databases">
        <authorList>
            <person name="Moine D."/>
            <person name="Kassam M."/>
        </authorList>
    </citation>
    <scope>NUCLEOTIDE SEQUENCE [LARGE SCALE GENOMIC DNA]</scope>
    <source>
        <strain evidence="4">LMG 26250</strain>
    </source>
</reference>
<dbReference type="InterPro" id="IPR016024">
    <property type="entry name" value="ARM-type_fold"/>
</dbReference>
<name>K8A965_9ENTR</name>
<dbReference type="AlphaFoldDB" id="K8A965"/>
<dbReference type="EMBL" id="CAKW01000063">
    <property type="protein sequence ID" value="CCJ72309.1"/>
    <property type="molecule type" value="Genomic_DNA"/>
</dbReference>
<dbReference type="SUPFAM" id="SSF48371">
    <property type="entry name" value="ARM repeat"/>
    <property type="match status" value="1"/>
</dbReference>
<evidence type="ECO:0000313" key="2">
    <source>
        <dbReference type="EMBL" id="CCJ72309.1"/>
    </source>
</evidence>
<dbReference type="Proteomes" id="UP000009340">
    <property type="component" value="Unassembled WGS sequence"/>
</dbReference>
<reference evidence="1 4" key="4">
    <citation type="journal article" date="2016" name="Genome Announc.">
        <title>Fully Closed Genome Sequences of Five Type Strains of the Genus Cronobacter and One Cronobacter sakazakii Strain.</title>
        <authorList>
            <person name="Moine D."/>
            <person name="Kassam M."/>
            <person name="Baert L."/>
            <person name="Tang Y."/>
            <person name="Barretto C."/>
            <person name="Ngom Bru C."/>
            <person name="Klijn A."/>
            <person name="Descombes P."/>
        </authorList>
    </citation>
    <scope>NUCLEOTIDE SEQUENCE [LARGE SCALE GENOMIC DNA]</scope>
    <source>
        <strain evidence="1 4">LMG 26250</strain>
    </source>
</reference>
<dbReference type="OrthoDB" id="5186094at2"/>
<dbReference type="STRING" id="1073999.AFK62_08165"/>
<sequence>MSGHAFDWQKLEDAAVAMMIAAVRDVREQHPQEQLYGATFHAFYGDGTVIYWPCIAVGTEESLARCVARYQDNGDATPTEALAADLRWSSADLPYNVEPDEALEGLALDCCEFGSREGKFSIWEKTYARFMRLFPKAAKKARQQLVRDGLVDKGFIIIADDEAGELIPLSLTRAQLLRHFPHYDADEQERRRIGALTPEEQLCELVPLALGVTRGTLYEGYETLLKAHGLRAVAPLAAVVRAEAPGPRWQACKLIAEINEATDEAISALCGLMDDDNADNSDRCWAACALARLGNMAAIVARVPGLAPDIAAAGLTAPYRSFRDEGRFQPLDYRPLEAALEQHPQLEAAVAHELQPGRGYCRLTPEEVPAARAGLTSPVALIRAHAQAVLDEAEDKLL</sequence>
<organism evidence="2 3">
    <name type="scientific">Cronobacter condimenti 1330</name>
    <dbReference type="NCBI Taxonomy" id="1073999"/>
    <lineage>
        <taxon>Bacteria</taxon>
        <taxon>Pseudomonadati</taxon>
        <taxon>Pseudomonadota</taxon>
        <taxon>Gammaproteobacteria</taxon>
        <taxon>Enterobacterales</taxon>
        <taxon>Enterobacteriaceae</taxon>
        <taxon>Cronobacter</taxon>
    </lineage>
</organism>
<evidence type="ECO:0000313" key="1">
    <source>
        <dbReference type="EMBL" id="ALB62478.1"/>
    </source>
</evidence>
<dbReference type="PATRIC" id="fig|1073999.7.peg.1700"/>
<reference evidence="4" key="3">
    <citation type="submission" date="2015-09" db="EMBL/GenBank/DDBJ databases">
        <title>Cronobacter genome sequencing and assembly.</title>
        <authorList>
            <person name="Descombes P."/>
            <person name="Baert L."/>
            <person name="Ngom-Bru C."/>
            <person name="Barretto C."/>
        </authorList>
    </citation>
    <scope>NUCLEOTIDE SEQUENCE [LARGE SCALE GENOMIC DNA]</scope>
    <source>
        <strain evidence="4">LMG 26250</strain>
    </source>
</reference>
<accession>K8A965</accession>
<reference evidence="2" key="1">
    <citation type="submission" date="2012-07" db="EMBL/GenBank/DDBJ databases">
        <authorList>
            <person name="Cummings C."/>
        </authorList>
    </citation>
    <scope>NUCLEOTIDE SEQUENCE</scope>
    <source>
        <strain evidence="2">1330</strain>
    </source>
</reference>
<keyword evidence="4" id="KW-1185">Reference proteome</keyword>
<dbReference type="Proteomes" id="UP000067320">
    <property type="component" value="Chromosome"/>
</dbReference>